<keyword evidence="4" id="KW-1185">Reference proteome</keyword>
<dbReference type="EMBL" id="FNGP01000004">
    <property type="protein sequence ID" value="SDL66317.1"/>
    <property type="molecule type" value="Genomic_DNA"/>
</dbReference>
<name>A0A1G9LX84_9ACTN</name>
<dbReference type="InterPro" id="IPR025736">
    <property type="entry name" value="PucR_C-HTH_dom"/>
</dbReference>
<dbReference type="Proteomes" id="UP000199475">
    <property type="component" value="Unassembled WGS sequence"/>
</dbReference>
<evidence type="ECO:0000313" key="3">
    <source>
        <dbReference type="EMBL" id="SDL66317.1"/>
    </source>
</evidence>
<dbReference type="OrthoDB" id="3190266at2"/>
<reference evidence="3 4" key="1">
    <citation type="submission" date="2016-10" db="EMBL/GenBank/DDBJ databases">
        <authorList>
            <person name="de Groot N.N."/>
        </authorList>
    </citation>
    <scope>NUCLEOTIDE SEQUENCE [LARGE SCALE GENOMIC DNA]</scope>
    <source>
        <strain evidence="3 4">CGMCC 1.9159</strain>
    </source>
</reference>
<proteinExistence type="predicted"/>
<protein>
    <submittedName>
        <fullName evidence="3">Putative transposase</fullName>
    </submittedName>
</protein>
<sequence>MEAIPATPAFGRLLDGLRDSLEELAEQTCAHIYRDVESYERITREALRSAVARNLRTALNALQHELVPRPETLDDAAQTAYERYQEGVPVEDIVRGFRISISLINERFVDLAVSLGLPAQLTVRGSRVMWGVGDAFTTRIITEYHALEVDAALRNAQRRIELVHRLLAGDVPAEAVKLGIDPGRQYAALRAELPAGAHAESVRQRLEARGSRGTHRALVVAEAGQCLGIVVTRPEIEGVPVGLGPFVSPDELPRSDRTARQALKLAQRLGRDGVQSVEDLGWRLAAVSRPDVWQAYYEQFLAPVLEQGAFGEEILATVRAWLANGHSVQRTAEALTVHVNTVRYRLRRYEDLTLAALDDADDVVAITWALELGDPSSYAL</sequence>
<evidence type="ECO:0000313" key="4">
    <source>
        <dbReference type="Proteomes" id="UP000199475"/>
    </source>
</evidence>
<dbReference type="PANTHER" id="PTHR33744">
    <property type="entry name" value="CARBOHYDRATE DIACID REGULATOR"/>
    <property type="match status" value="1"/>
</dbReference>
<dbReference type="Gene3D" id="1.10.10.2840">
    <property type="entry name" value="PucR C-terminal helix-turn-helix domain"/>
    <property type="match status" value="1"/>
</dbReference>
<dbReference type="Pfam" id="PF14361">
    <property type="entry name" value="RsbRD_N"/>
    <property type="match status" value="1"/>
</dbReference>
<evidence type="ECO:0000259" key="1">
    <source>
        <dbReference type="Pfam" id="PF13556"/>
    </source>
</evidence>
<dbReference type="PANTHER" id="PTHR33744:SF7">
    <property type="entry name" value="PUCR FAMILY TRANSCRIPTIONAL REGULATOR"/>
    <property type="match status" value="1"/>
</dbReference>
<dbReference type="Pfam" id="PF13556">
    <property type="entry name" value="HTH_30"/>
    <property type="match status" value="1"/>
</dbReference>
<dbReference type="InterPro" id="IPR042070">
    <property type="entry name" value="PucR_C-HTH_sf"/>
</dbReference>
<dbReference type="InterPro" id="IPR025751">
    <property type="entry name" value="RsbRD_N_dom"/>
</dbReference>
<evidence type="ECO:0000259" key="2">
    <source>
        <dbReference type="Pfam" id="PF14361"/>
    </source>
</evidence>
<feature type="domain" description="PucR C-terminal helix-turn-helix" evidence="1">
    <location>
        <begin position="315"/>
        <end position="371"/>
    </location>
</feature>
<dbReference type="RefSeq" id="WP_093252444.1">
    <property type="nucleotide sequence ID" value="NZ_FNGP01000004.1"/>
</dbReference>
<dbReference type="InterPro" id="IPR051448">
    <property type="entry name" value="CdaR-like_regulators"/>
</dbReference>
<dbReference type="STRING" id="686624.SAMN04488242_2374"/>
<accession>A0A1G9LX84</accession>
<gene>
    <name evidence="3" type="ORF">SAMN04488242_2374</name>
</gene>
<dbReference type="AlphaFoldDB" id="A0A1G9LX84"/>
<organism evidence="3 4">
    <name type="scientific">Tessaracoccus oleiagri</name>
    <dbReference type="NCBI Taxonomy" id="686624"/>
    <lineage>
        <taxon>Bacteria</taxon>
        <taxon>Bacillati</taxon>
        <taxon>Actinomycetota</taxon>
        <taxon>Actinomycetes</taxon>
        <taxon>Propionibacteriales</taxon>
        <taxon>Propionibacteriaceae</taxon>
        <taxon>Tessaracoccus</taxon>
    </lineage>
</organism>
<feature type="domain" description="RsbT co-antagonist protein RsbRD N-terminal" evidence="2">
    <location>
        <begin position="22"/>
        <end position="159"/>
    </location>
</feature>